<evidence type="ECO:0000256" key="1">
    <source>
        <dbReference type="SAM" id="MobiDB-lite"/>
    </source>
</evidence>
<dbReference type="RefSeq" id="WP_189570665.1">
    <property type="nucleotide sequence ID" value="NZ_BMXI01000011.1"/>
</dbReference>
<gene>
    <name evidence="2" type="ORF">GCM10007100_26460</name>
</gene>
<reference evidence="2" key="2">
    <citation type="submission" date="2020-09" db="EMBL/GenBank/DDBJ databases">
        <authorList>
            <person name="Sun Q."/>
            <person name="Kim S."/>
        </authorList>
    </citation>
    <scope>NUCLEOTIDE SEQUENCE</scope>
    <source>
        <strain evidence="2">KCTC 12988</strain>
    </source>
</reference>
<evidence type="ECO:0000313" key="3">
    <source>
        <dbReference type="Proteomes" id="UP000644507"/>
    </source>
</evidence>
<reference evidence="2" key="1">
    <citation type="journal article" date="2014" name="Int. J. Syst. Evol. Microbiol.">
        <title>Complete genome sequence of Corynebacterium casei LMG S-19264T (=DSM 44701T), isolated from a smear-ripened cheese.</title>
        <authorList>
            <consortium name="US DOE Joint Genome Institute (JGI-PGF)"/>
            <person name="Walter F."/>
            <person name="Albersmeier A."/>
            <person name="Kalinowski J."/>
            <person name="Ruckert C."/>
        </authorList>
    </citation>
    <scope>NUCLEOTIDE SEQUENCE</scope>
    <source>
        <strain evidence="2">KCTC 12988</strain>
    </source>
</reference>
<comment type="caution">
    <text evidence="2">The sequence shown here is derived from an EMBL/GenBank/DDBJ whole genome shotgun (WGS) entry which is preliminary data.</text>
</comment>
<feature type="region of interest" description="Disordered" evidence="1">
    <location>
        <begin position="197"/>
        <end position="218"/>
    </location>
</feature>
<sequence length="347" mass="36642">MSDSISAWVDKDEMRRLAESLLSRPFGHELDRLEVDFGSQFEGFAREVQAEPTRGSAPVAPTALPPAPAASPVETTSQAAVQPASARPVFSEAEVPAASPKEEVQAAPSSPAVEASSTNPSPSVMRSAVQFLKKAQAEGRAGGVIRSARPTPPPSVSPDAGDEAVSVSSPPVQEARPIHSPFRRVSDIESKVEEAQEPIAAPSHPPISVNKLKRPPAPSGDDPILARVIQFGKWLKGPVGVRNFFVSNSEGKILIDELSNPKLIQVARSLAGASGSGSSGESELGSLHVRIGEDSILEVVPTPSQFGILILGLVVEHPLPEDLIHEIRKGLEEVANARLIRSAARRS</sequence>
<dbReference type="Proteomes" id="UP000644507">
    <property type="component" value="Unassembled WGS sequence"/>
</dbReference>
<feature type="region of interest" description="Disordered" evidence="1">
    <location>
        <begin position="46"/>
        <end position="175"/>
    </location>
</feature>
<name>A0A918WM37_9BACT</name>
<proteinExistence type="predicted"/>
<accession>A0A918WM37</accession>
<protein>
    <submittedName>
        <fullName evidence="2">Uncharacterized protein</fullName>
    </submittedName>
</protein>
<dbReference type="EMBL" id="BMXI01000011">
    <property type="protein sequence ID" value="GHC58244.1"/>
    <property type="molecule type" value="Genomic_DNA"/>
</dbReference>
<keyword evidence="3" id="KW-1185">Reference proteome</keyword>
<feature type="compositionally biased region" description="Low complexity" evidence="1">
    <location>
        <begin position="106"/>
        <end position="117"/>
    </location>
</feature>
<evidence type="ECO:0000313" key="2">
    <source>
        <dbReference type="EMBL" id="GHC58244.1"/>
    </source>
</evidence>
<dbReference type="AlphaFoldDB" id="A0A918WM37"/>
<organism evidence="2 3">
    <name type="scientific">Roseibacillus persicicus</name>
    <dbReference type="NCBI Taxonomy" id="454148"/>
    <lineage>
        <taxon>Bacteria</taxon>
        <taxon>Pseudomonadati</taxon>
        <taxon>Verrucomicrobiota</taxon>
        <taxon>Verrucomicrobiia</taxon>
        <taxon>Verrucomicrobiales</taxon>
        <taxon>Verrucomicrobiaceae</taxon>
        <taxon>Roseibacillus</taxon>
    </lineage>
</organism>